<feature type="transmembrane region" description="Helical" evidence="6">
    <location>
        <begin position="27"/>
        <end position="47"/>
    </location>
</feature>
<dbReference type="OrthoDB" id="5654334at2"/>
<keyword evidence="5 6" id="KW-0472">Membrane</keyword>
<feature type="transmembrane region" description="Helical" evidence="6">
    <location>
        <begin position="296"/>
        <end position="315"/>
    </location>
</feature>
<sequence length="325" mass="36806">MKQSISNSYNSEVDLIELCKLLWKRKLFIIGITILFCLAAIIITGLIKPVFTAKVTFVSPINSDIAPLNFGRSFSSPLKPINTIDSYNIFRGVLLSDSVKNEFLDNLQGIKAAKKQNEPISLTTLQEAAQRYSVIITAHSQRAAKQNALSFIDLVNKKSREKMYHAMEMEKNAYKEHYKHELALLHKAADEMRENQLETLKKAYQTASSLGITDPSISKGPIISDSSIHLRGTKALTTEIKNLKHRSYNDISPEVRKLKLEYDNIISFKPNMKQVLLARVDDDIVVSEAINNKRKFIIIFAMFIGFVLSCSWVILRNIKSILAQE</sequence>
<dbReference type="RefSeq" id="WP_058449039.1">
    <property type="nucleotide sequence ID" value="NZ_CAAAJF010000009.1"/>
</dbReference>
<comment type="subcellular location">
    <subcellularLocation>
        <location evidence="1">Cell membrane</location>
        <topology evidence="1">Multi-pass membrane protein</topology>
    </subcellularLocation>
</comment>
<dbReference type="Proteomes" id="UP000054715">
    <property type="component" value="Unassembled WGS sequence"/>
</dbReference>
<proteinExistence type="predicted"/>
<dbReference type="GO" id="GO:0005886">
    <property type="term" value="C:plasma membrane"/>
    <property type="evidence" value="ECO:0007669"/>
    <property type="project" value="UniProtKB-SubCell"/>
</dbReference>
<dbReference type="InterPro" id="IPR003856">
    <property type="entry name" value="LPS_length_determ_N"/>
</dbReference>
<evidence type="ECO:0000259" key="7">
    <source>
        <dbReference type="Pfam" id="PF02706"/>
    </source>
</evidence>
<keyword evidence="4 6" id="KW-1133">Transmembrane helix</keyword>
<comment type="caution">
    <text evidence="8">The sequence shown here is derived from an EMBL/GenBank/DDBJ whole genome shotgun (WGS) entry which is preliminary data.</text>
</comment>
<dbReference type="PATRIC" id="fig|455.5.peg.1068"/>
<evidence type="ECO:0000256" key="5">
    <source>
        <dbReference type="ARBA" id="ARBA00023136"/>
    </source>
</evidence>
<reference evidence="8 9" key="1">
    <citation type="submission" date="2015-11" db="EMBL/GenBank/DDBJ databases">
        <title>Genomic analysis of 38 Legionella species identifies large and diverse effector repertoires.</title>
        <authorList>
            <person name="Burstein D."/>
            <person name="Amaro F."/>
            <person name="Zusman T."/>
            <person name="Lifshitz Z."/>
            <person name="Cohen O."/>
            <person name="Gilbert J.A."/>
            <person name="Pupko T."/>
            <person name="Shuman H.A."/>
            <person name="Segal G."/>
        </authorList>
    </citation>
    <scope>NUCLEOTIDE SEQUENCE [LARGE SCALE GENOMIC DNA]</scope>
    <source>
        <strain evidence="8 9">JA-26-G1-E2</strain>
    </source>
</reference>
<accession>A0A0W0UFW0</accession>
<evidence type="ECO:0000313" key="8">
    <source>
        <dbReference type="EMBL" id="KTD06811.1"/>
    </source>
</evidence>
<evidence type="ECO:0000256" key="2">
    <source>
        <dbReference type="ARBA" id="ARBA00022475"/>
    </source>
</evidence>
<dbReference type="PANTHER" id="PTHR32309:SF13">
    <property type="entry name" value="FERRIC ENTEROBACTIN TRANSPORT PROTEIN FEPE"/>
    <property type="match status" value="1"/>
</dbReference>
<dbReference type="Pfam" id="PF02706">
    <property type="entry name" value="Wzz"/>
    <property type="match status" value="1"/>
</dbReference>
<dbReference type="PANTHER" id="PTHR32309">
    <property type="entry name" value="TYROSINE-PROTEIN KINASE"/>
    <property type="match status" value="1"/>
</dbReference>
<evidence type="ECO:0000256" key="1">
    <source>
        <dbReference type="ARBA" id="ARBA00004651"/>
    </source>
</evidence>
<evidence type="ECO:0000256" key="4">
    <source>
        <dbReference type="ARBA" id="ARBA00022989"/>
    </source>
</evidence>
<evidence type="ECO:0000313" key="9">
    <source>
        <dbReference type="Proteomes" id="UP000054715"/>
    </source>
</evidence>
<dbReference type="EMBL" id="LNYG01000013">
    <property type="protein sequence ID" value="KTD06811.1"/>
    <property type="molecule type" value="Genomic_DNA"/>
</dbReference>
<keyword evidence="3 6" id="KW-0812">Transmembrane</keyword>
<dbReference type="GO" id="GO:0004713">
    <property type="term" value="F:protein tyrosine kinase activity"/>
    <property type="evidence" value="ECO:0007669"/>
    <property type="project" value="TreeGrafter"/>
</dbReference>
<evidence type="ECO:0000256" key="3">
    <source>
        <dbReference type="ARBA" id="ARBA00022692"/>
    </source>
</evidence>
<name>A0A0W0UFW0_9GAMM</name>
<gene>
    <name evidence="8" type="ORF">Ljam_1006</name>
</gene>
<dbReference type="Gene3D" id="3.30.1890.10">
    <property type="entry name" value="FepE-like"/>
    <property type="match status" value="1"/>
</dbReference>
<dbReference type="InterPro" id="IPR050445">
    <property type="entry name" value="Bact_polysacc_biosynth/exp"/>
</dbReference>
<dbReference type="SUPFAM" id="SSF160355">
    <property type="entry name" value="Bacterial polysaccharide co-polymerase-like"/>
    <property type="match status" value="1"/>
</dbReference>
<protein>
    <submittedName>
        <fullName evidence="8">LPS O-antigen length regulator</fullName>
    </submittedName>
</protein>
<organism evidence="8 9">
    <name type="scientific">Legionella jamestowniensis</name>
    <dbReference type="NCBI Taxonomy" id="455"/>
    <lineage>
        <taxon>Bacteria</taxon>
        <taxon>Pseudomonadati</taxon>
        <taxon>Pseudomonadota</taxon>
        <taxon>Gammaproteobacteria</taxon>
        <taxon>Legionellales</taxon>
        <taxon>Legionellaceae</taxon>
        <taxon>Legionella</taxon>
    </lineage>
</organism>
<feature type="domain" description="Polysaccharide chain length determinant N-terminal" evidence="7">
    <location>
        <begin position="12"/>
        <end position="107"/>
    </location>
</feature>
<keyword evidence="2" id="KW-1003">Cell membrane</keyword>
<dbReference type="STRING" id="455.Ljam_1006"/>
<dbReference type="AlphaFoldDB" id="A0A0W0UFW0"/>
<evidence type="ECO:0000256" key="6">
    <source>
        <dbReference type="SAM" id="Phobius"/>
    </source>
</evidence>